<protein>
    <submittedName>
        <fullName evidence="2">Uncharacterized protein</fullName>
    </submittedName>
</protein>
<comment type="caution">
    <text evidence="2">The sequence shown here is derived from an EMBL/GenBank/DDBJ whole genome shotgun (WGS) entry which is preliminary data.</text>
</comment>
<feature type="region of interest" description="Disordered" evidence="1">
    <location>
        <begin position="31"/>
        <end position="50"/>
    </location>
</feature>
<dbReference type="EMBL" id="CAJOAY010035493">
    <property type="protein sequence ID" value="CAF4451578.1"/>
    <property type="molecule type" value="Genomic_DNA"/>
</dbReference>
<reference evidence="2" key="1">
    <citation type="submission" date="2021-02" db="EMBL/GenBank/DDBJ databases">
        <authorList>
            <person name="Nowell W R."/>
        </authorList>
    </citation>
    <scope>NUCLEOTIDE SEQUENCE</scope>
</reference>
<feature type="compositionally biased region" description="Low complexity" evidence="1">
    <location>
        <begin position="31"/>
        <end position="43"/>
    </location>
</feature>
<feature type="non-terminal residue" evidence="2">
    <location>
        <position position="1"/>
    </location>
</feature>
<gene>
    <name evidence="2" type="ORF">OKA104_LOCUS54190</name>
</gene>
<dbReference type="AlphaFoldDB" id="A0A820SHX5"/>
<sequence>DSGFESICLLKQHQQQIIPGRPLSLSISTATTYTSSGTDSSSSPLPPPMMNTFRAPYSSFRYNAPISHVARLAEEEKMDV</sequence>
<dbReference type="Proteomes" id="UP000663881">
    <property type="component" value="Unassembled WGS sequence"/>
</dbReference>
<proteinExistence type="predicted"/>
<name>A0A820SHX5_9BILA</name>
<evidence type="ECO:0000313" key="2">
    <source>
        <dbReference type="EMBL" id="CAF4451578.1"/>
    </source>
</evidence>
<evidence type="ECO:0000256" key="1">
    <source>
        <dbReference type="SAM" id="MobiDB-lite"/>
    </source>
</evidence>
<evidence type="ECO:0000313" key="3">
    <source>
        <dbReference type="Proteomes" id="UP000663881"/>
    </source>
</evidence>
<accession>A0A820SHX5</accession>
<organism evidence="2 3">
    <name type="scientific">Adineta steineri</name>
    <dbReference type="NCBI Taxonomy" id="433720"/>
    <lineage>
        <taxon>Eukaryota</taxon>
        <taxon>Metazoa</taxon>
        <taxon>Spiralia</taxon>
        <taxon>Gnathifera</taxon>
        <taxon>Rotifera</taxon>
        <taxon>Eurotatoria</taxon>
        <taxon>Bdelloidea</taxon>
        <taxon>Adinetida</taxon>
        <taxon>Adinetidae</taxon>
        <taxon>Adineta</taxon>
    </lineage>
</organism>